<organism evidence="1 2">
    <name type="scientific">Desulfobacter postgatei 2ac9</name>
    <dbReference type="NCBI Taxonomy" id="879212"/>
    <lineage>
        <taxon>Bacteria</taxon>
        <taxon>Pseudomonadati</taxon>
        <taxon>Thermodesulfobacteriota</taxon>
        <taxon>Desulfobacteria</taxon>
        <taxon>Desulfobacterales</taxon>
        <taxon>Desulfobacteraceae</taxon>
        <taxon>Desulfobacter</taxon>
    </lineage>
</organism>
<name>I5B634_9BACT</name>
<dbReference type="AlphaFoldDB" id="I5B634"/>
<accession>I5B634</accession>
<reference evidence="1 2" key="2">
    <citation type="submission" date="2012-02" db="EMBL/GenBank/DDBJ databases">
        <title>Improved High-Quality Draft sequence of Desulfobacter postgatei 2ac9.</title>
        <authorList>
            <consortium name="US DOE Joint Genome Institute"/>
            <person name="Lucas S."/>
            <person name="Han J."/>
            <person name="Lapidus A."/>
            <person name="Cheng J.-F."/>
            <person name="Goodwin L."/>
            <person name="Pitluck S."/>
            <person name="Peters L."/>
            <person name="Ovchinnikova G."/>
            <person name="Held B."/>
            <person name="Detter J.C."/>
            <person name="Han C."/>
            <person name="Tapia R."/>
            <person name="Land M."/>
            <person name="Hauser L."/>
            <person name="Kyrpides N."/>
            <person name="Ivanova N."/>
            <person name="Pagani I."/>
            <person name="Orellana R."/>
            <person name="Lovley D."/>
            <person name="Woyke T."/>
        </authorList>
    </citation>
    <scope>NUCLEOTIDE SEQUENCE [LARGE SCALE GENOMIC DNA]</scope>
    <source>
        <strain evidence="1 2">2ac9</strain>
    </source>
</reference>
<dbReference type="HOGENOM" id="CLU_1977943_0_0_7"/>
<dbReference type="OrthoDB" id="9830826at2"/>
<proteinExistence type="predicted"/>
<protein>
    <submittedName>
        <fullName evidence="1">Uncharacterized protein</fullName>
    </submittedName>
</protein>
<evidence type="ECO:0000313" key="2">
    <source>
        <dbReference type="Proteomes" id="UP000005778"/>
    </source>
</evidence>
<gene>
    <name evidence="1" type="ORF">DespoDRAFT_03157</name>
</gene>
<dbReference type="RefSeq" id="WP_004074641.1">
    <property type="nucleotide sequence ID" value="NZ_CM001488.1"/>
</dbReference>
<dbReference type="Proteomes" id="UP000005778">
    <property type="component" value="Chromosome"/>
</dbReference>
<reference evidence="1 2" key="1">
    <citation type="submission" date="2011-09" db="EMBL/GenBank/DDBJ databases">
        <authorList>
            <consortium name="US DOE Joint Genome Institute (JGI-PGF)"/>
            <person name="Lucas S."/>
            <person name="Han J."/>
            <person name="Lapidus A."/>
            <person name="Cheng J.-F."/>
            <person name="Goodwin L."/>
            <person name="Pitluck S."/>
            <person name="Peters L."/>
            <person name="Land M.L."/>
            <person name="Hauser L."/>
            <person name="Orellana R."/>
            <person name="Lovley D."/>
            <person name="Woyke T.J."/>
        </authorList>
    </citation>
    <scope>NUCLEOTIDE SEQUENCE [LARGE SCALE GENOMIC DNA]</scope>
    <source>
        <strain evidence="1 2">2ac9</strain>
    </source>
</reference>
<dbReference type="EMBL" id="CM001488">
    <property type="protein sequence ID" value="EIM64947.1"/>
    <property type="molecule type" value="Genomic_DNA"/>
</dbReference>
<evidence type="ECO:0000313" key="1">
    <source>
        <dbReference type="EMBL" id="EIM64947.1"/>
    </source>
</evidence>
<keyword evidence="2" id="KW-1185">Reference proteome</keyword>
<sequence length="126" mass="14566">MEYRFDIDKVRTTILAIDPFEFPEKLPELIELIDYYSIFLTKAYNTTLEISKRLGAEQYFNYSVWAFMTVGPAFIAAEQQDADEGIEWQLNFLNGLSRVVLENINKVLAAPLVPGKFPEHWIVSLD</sequence>